<proteinExistence type="predicted"/>
<dbReference type="Gene3D" id="3.40.50.1820">
    <property type="entry name" value="alpha/beta hydrolase"/>
    <property type="match status" value="1"/>
</dbReference>
<dbReference type="OrthoDB" id="63034at2"/>
<dbReference type="EC" id="3.4.-.-" evidence="2"/>
<name>U2UYK8_9ACTN</name>
<sequence>MAGYTEREWWGKREDKDIYGKLFLPEGIEDGRPRATAVFSHGLSTNHGDMEPYARTAAERGMVTYVFDFCGSGRYSRSSEQPGGMSLFTEQHDLESVTWELSREPFVDENNMFLMGASLGATITLMAARANAELVHGCALLYPAFNLYDAVHAAVPSRDQLPDGYQIMSATVSKAFLCSCWDYDFFDHIGFFPRDVILFHGDADPNVPLEYSERAARVFPHCELHVIHGGGHGFEEPAYSEVVNTTADWLLAHIQH</sequence>
<comment type="caution">
    <text evidence="2">The sequence shown here is derived from an EMBL/GenBank/DDBJ whole genome shotgun (WGS) entry which is preliminary data.</text>
</comment>
<dbReference type="STRING" id="1125712.HMPREF1316_0159"/>
<dbReference type="GO" id="GO:0008236">
    <property type="term" value="F:serine-type peptidase activity"/>
    <property type="evidence" value="ECO:0007669"/>
    <property type="project" value="InterPro"/>
</dbReference>
<keyword evidence="3" id="KW-1185">Reference proteome</keyword>
<dbReference type="PANTHER" id="PTHR43194:SF2">
    <property type="entry name" value="PEROXISOMAL MEMBRANE PROTEIN LPX1"/>
    <property type="match status" value="1"/>
</dbReference>
<dbReference type="AlphaFoldDB" id="U2UYK8"/>
<keyword evidence="2" id="KW-0378">Hydrolase</keyword>
<accession>U2UYK8</accession>
<dbReference type="eggNOG" id="COG1073">
    <property type="taxonomic scope" value="Bacteria"/>
</dbReference>
<dbReference type="Proteomes" id="UP000016638">
    <property type="component" value="Unassembled WGS sequence"/>
</dbReference>
<dbReference type="RefSeq" id="WP_021726061.1">
    <property type="nucleotide sequence ID" value="NZ_AWEZ01000045.1"/>
</dbReference>
<dbReference type="PANTHER" id="PTHR43194">
    <property type="entry name" value="HYDROLASE ALPHA/BETA FOLD FAMILY"/>
    <property type="match status" value="1"/>
</dbReference>
<evidence type="ECO:0000313" key="2">
    <source>
        <dbReference type="EMBL" id="ERL08192.1"/>
    </source>
</evidence>
<feature type="domain" description="Peptidase S9 prolyl oligopeptidase catalytic" evidence="1">
    <location>
        <begin position="56"/>
        <end position="255"/>
    </location>
</feature>
<organism evidence="2 3">
    <name type="scientific">Olsenella profusa F0195</name>
    <dbReference type="NCBI Taxonomy" id="1125712"/>
    <lineage>
        <taxon>Bacteria</taxon>
        <taxon>Bacillati</taxon>
        <taxon>Actinomycetota</taxon>
        <taxon>Coriobacteriia</taxon>
        <taxon>Coriobacteriales</taxon>
        <taxon>Atopobiaceae</taxon>
        <taxon>Olsenella</taxon>
    </lineage>
</organism>
<dbReference type="EMBL" id="AWEZ01000045">
    <property type="protein sequence ID" value="ERL08192.1"/>
    <property type="molecule type" value="Genomic_DNA"/>
</dbReference>
<reference evidence="2 3" key="1">
    <citation type="submission" date="2013-08" db="EMBL/GenBank/DDBJ databases">
        <authorList>
            <person name="Durkin A.S."/>
            <person name="Haft D.R."/>
            <person name="McCorrison J."/>
            <person name="Torralba M."/>
            <person name="Gillis M."/>
            <person name="Haft D.H."/>
            <person name="Methe B."/>
            <person name="Sutton G."/>
            <person name="Nelson K.E."/>
        </authorList>
    </citation>
    <scope>NUCLEOTIDE SEQUENCE [LARGE SCALE GENOMIC DNA]</scope>
    <source>
        <strain evidence="2 3">F0195</strain>
    </source>
</reference>
<gene>
    <name evidence="2" type="ORF">HMPREF1316_0159</name>
</gene>
<protein>
    <submittedName>
        <fullName evidence="2">Peptidase, S9A/B/C family, catalytic domain protein</fullName>
        <ecNumber evidence="2">3.4.-.-</ecNumber>
    </submittedName>
</protein>
<dbReference type="InterPro" id="IPR050228">
    <property type="entry name" value="Carboxylesterase_BioH"/>
</dbReference>
<dbReference type="InterPro" id="IPR001375">
    <property type="entry name" value="Peptidase_S9_cat"/>
</dbReference>
<dbReference type="Pfam" id="PF00326">
    <property type="entry name" value="Peptidase_S9"/>
    <property type="match status" value="1"/>
</dbReference>
<dbReference type="SUPFAM" id="SSF53474">
    <property type="entry name" value="alpha/beta-Hydrolases"/>
    <property type="match status" value="1"/>
</dbReference>
<dbReference type="GO" id="GO:0006508">
    <property type="term" value="P:proteolysis"/>
    <property type="evidence" value="ECO:0007669"/>
    <property type="project" value="InterPro"/>
</dbReference>
<evidence type="ECO:0000259" key="1">
    <source>
        <dbReference type="Pfam" id="PF00326"/>
    </source>
</evidence>
<dbReference type="InterPro" id="IPR029058">
    <property type="entry name" value="AB_hydrolase_fold"/>
</dbReference>
<dbReference type="PATRIC" id="fig|1125712.3.peg.1285"/>
<evidence type="ECO:0000313" key="3">
    <source>
        <dbReference type="Proteomes" id="UP000016638"/>
    </source>
</evidence>